<feature type="compositionally biased region" description="Basic and acidic residues" evidence="11">
    <location>
        <begin position="206"/>
        <end position="215"/>
    </location>
</feature>
<protein>
    <recommendedName>
        <fullName evidence="10">Glycerol-3-phosphate acyltransferase</fullName>
    </recommendedName>
    <alternativeName>
        <fullName evidence="10">Acyl-PO4 G3P acyltransferase</fullName>
    </alternativeName>
    <alternativeName>
        <fullName evidence="10">Acyl-phosphate--glycerol-3-phosphate acyltransferase</fullName>
    </alternativeName>
    <alternativeName>
        <fullName evidence="10">G3P acyltransferase</fullName>
        <shortName evidence="10">GPAT</shortName>
        <ecNumber evidence="10">2.3.1.275</ecNumber>
    </alternativeName>
    <alternativeName>
        <fullName evidence="10">Lysophosphatidic acid synthase</fullName>
        <shortName evidence="10">LPA synthase</shortName>
    </alternativeName>
</protein>
<sequence length="251" mass="27118">MDAIRPHLDLIYSYAAMFVAYLIGSLSFAVIVSKLMRLPDPRTYGSNNPGATNVLRSGSKKAAALTLLLDALKGYVPTALVSYYAADFGLVDATIAFVGVAAFLGHLYPVFFKFKGGKGVATALGVLLAYEPMLGVATLIVWVLVAAMFRYSSLAAIIASVFAPFFTLMFFDRPVVALAVTIMSLMLIWRHWRNIMNLVAGKESKLGAKPDESGRGRRRHRRHRLHVEAPDTRAPGAQASSSSSSSSSKGN</sequence>
<dbReference type="GO" id="GO:0004366">
    <property type="term" value="F:glycerol-3-phosphate O-acyltransferase activity"/>
    <property type="evidence" value="ECO:0007669"/>
    <property type="project" value="UniProtKB-EC"/>
</dbReference>
<evidence type="ECO:0000256" key="10">
    <source>
        <dbReference type="HAMAP-Rule" id="MF_01043"/>
    </source>
</evidence>
<keyword evidence="9 10" id="KW-1208">Phospholipid metabolism</keyword>
<evidence type="ECO:0000256" key="3">
    <source>
        <dbReference type="ARBA" id="ARBA00022679"/>
    </source>
</evidence>
<dbReference type="HAMAP" id="MF_01043">
    <property type="entry name" value="PlsY"/>
    <property type="match status" value="1"/>
</dbReference>
<keyword evidence="8 10" id="KW-0594">Phospholipid biosynthesis</keyword>
<evidence type="ECO:0000313" key="12">
    <source>
        <dbReference type="EMBL" id="MEK8048840.1"/>
    </source>
</evidence>
<dbReference type="PANTHER" id="PTHR30309">
    <property type="entry name" value="INNER MEMBRANE PROTEIN YGIH"/>
    <property type="match status" value="1"/>
</dbReference>
<comment type="subcellular location">
    <subcellularLocation>
        <location evidence="10">Cell membrane</location>
        <topology evidence="10">Multi-pass membrane protein</topology>
    </subcellularLocation>
</comment>
<feature type="compositionally biased region" description="Basic residues" evidence="11">
    <location>
        <begin position="216"/>
        <end position="225"/>
    </location>
</feature>
<feature type="transmembrane region" description="Helical" evidence="10">
    <location>
        <begin position="175"/>
        <end position="192"/>
    </location>
</feature>
<feature type="transmembrane region" description="Helical" evidence="10">
    <location>
        <begin position="151"/>
        <end position="168"/>
    </location>
</feature>
<feature type="compositionally biased region" description="Low complexity" evidence="11">
    <location>
        <begin position="240"/>
        <end position="251"/>
    </location>
</feature>
<gene>
    <name evidence="10 12" type="primary">plsY</name>
    <name evidence="12" type="ORF">AACH10_01160</name>
</gene>
<reference evidence="12 13" key="1">
    <citation type="submission" date="2024-04" db="EMBL/GenBank/DDBJ databases">
        <title>Novel species of the genus Ideonella isolated from streams.</title>
        <authorList>
            <person name="Lu H."/>
        </authorList>
    </citation>
    <scope>NUCLEOTIDE SEQUENCE [LARGE SCALE GENOMIC DNA]</scope>
    <source>
        <strain evidence="12 13">DXS22W</strain>
    </source>
</reference>
<evidence type="ECO:0000256" key="1">
    <source>
        <dbReference type="ARBA" id="ARBA00022475"/>
    </source>
</evidence>
<evidence type="ECO:0000256" key="4">
    <source>
        <dbReference type="ARBA" id="ARBA00022692"/>
    </source>
</evidence>
<evidence type="ECO:0000256" key="8">
    <source>
        <dbReference type="ARBA" id="ARBA00023209"/>
    </source>
</evidence>
<evidence type="ECO:0000256" key="5">
    <source>
        <dbReference type="ARBA" id="ARBA00022989"/>
    </source>
</evidence>
<keyword evidence="6 10" id="KW-0443">Lipid metabolism</keyword>
<dbReference type="Proteomes" id="UP001365405">
    <property type="component" value="Unassembled WGS sequence"/>
</dbReference>
<name>A0ABU9CEW6_9BURK</name>
<keyword evidence="3 10" id="KW-0808">Transferase</keyword>
<accession>A0ABU9CEW6</accession>
<evidence type="ECO:0000256" key="2">
    <source>
        <dbReference type="ARBA" id="ARBA00022516"/>
    </source>
</evidence>
<feature type="transmembrane region" description="Helical" evidence="10">
    <location>
        <begin position="123"/>
        <end position="145"/>
    </location>
</feature>
<keyword evidence="1 10" id="KW-1003">Cell membrane</keyword>
<keyword evidence="2 10" id="KW-0444">Lipid biosynthesis</keyword>
<dbReference type="EMBL" id="JBBUTH010000001">
    <property type="protein sequence ID" value="MEK8048840.1"/>
    <property type="molecule type" value="Genomic_DNA"/>
</dbReference>
<feature type="transmembrane region" description="Helical" evidence="10">
    <location>
        <begin position="90"/>
        <end position="111"/>
    </location>
</feature>
<evidence type="ECO:0000313" key="13">
    <source>
        <dbReference type="Proteomes" id="UP001365405"/>
    </source>
</evidence>
<dbReference type="PANTHER" id="PTHR30309:SF0">
    <property type="entry name" value="GLYCEROL-3-PHOSPHATE ACYLTRANSFERASE-RELATED"/>
    <property type="match status" value="1"/>
</dbReference>
<keyword evidence="4 10" id="KW-0812">Transmembrane</keyword>
<dbReference type="Pfam" id="PF02660">
    <property type="entry name" value="G3P_acyltransf"/>
    <property type="match status" value="1"/>
</dbReference>
<comment type="caution">
    <text evidence="12">The sequence shown here is derived from an EMBL/GenBank/DDBJ whole genome shotgun (WGS) entry which is preliminary data.</text>
</comment>
<evidence type="ECO:0000256" key="9">
    <source>
        <dbReference type="ARBA" id="ARBA00023264"/>
    </source>
</evidence>
<comment type="pathway">
    <text evidence="10">Lipid metabolism; phospholipid metabolism.</text>
</comment>
<feature type="transmembrane region" description="Helical" evidence="10">
    <location>
        <begin position="12"/>
        <end position="32"/>
    </location>
</feature>
<comment type="catalytic activity">
    <reaction evidence="10">
        <text>an acyl phosphate + sn-glycerol 3-phosphate = a 1-acyl-sn-glycero-3-phosphate + phosphate</text>
        <dbReference type="Rhea" id="RHEA:34075"/>
        <dbReference type="ChEBI" id="CHEBI:43474"/>
        <dbReference type="ChEBI" id="CHEBI:57597"/>
        <dbReference type="ChEBI" id="CHEBI:57970"/>
        <dbReference type="ChEBI" id="CHEBI:59918"/>
        <dbReference type="EC" id="2.3.1.275"/>
    </reaction>
</comment>
<proteinExistence type="inferred from homology"/>
<comment type="function">
    <text evidence="10">Catalyzes the transfer of an acyl group from acyl-phosphate (acyl-PO(4)) to glycerol-3-phosphate (G3P) to form lysophosphatidic acid (LPA). This enzyme utilizes acyl-phosphate as fatty acyl donor, but not acyl-CoA or acyl-ACP.</text>
</comment>
<keyword evidence="12" id="KW-0012">Acyltransferase</keyword>
<dbReference type="EC" id="2.3.1.275" evidence="10"/>
<dbReference type="RefSeq" id="WP_341408513.1">
    <property type="nucleotide sequence ID" value="NZ_JBBUTH010000001.1"/>
</dbReference>
<keyword evidence="7 10" id="KW-0472">Membrane</keyword>
<comment type="similarity">
    <text evidence="10">Belongs to the PlsY family.</text>
</comment>
<organism evidence="12 13">
    <name type="scientific">Pseudaquabacterium inlustre</name>
    <dbReference type="NCBI Taxonomy" id="2984192"/>
    <lineage>
        <taxon>Bacteria</taxon>
        <taxon>Pseudomonadati</taxon>
        <taxon>Pseudomonadota</taxon>
        <taxon>Betaproteobacteria</taxon>
        <taxon>Burkholderiales</taxon>
        <taxon>Sphaerotilaceae</taxon>
        <taxon>Pseudaquabacterium</taxon>
    </lineage>
</organism>
<evidence type="ECO:0000256" key="11">
    <source>
        <dbReference type="SAM" id="MobiDB-lite"/>
    </source>
</evidence>
<evidence type="ECO:0000256" key="6">
    <source>
        <dbReference type="ARBA" id="ARBA00023098"/>
    </source>
</evidence>
<dbReference type="InterPro" id="IPR003811">
    <property type="entry name" value="G3P_acylTferase_PlsY"/>
</dbReference>
<dbReference type="SMART" id="SM01207">
    <property type="entry name" value="G3P_acyltransf"/>
    <property type="match status" value="1"/>
</dbReference>
<evidence type="ECO:0000256" key="7">
    <source>
        <dbReference type="ARBA" id="ARBA00023136"/>
    </source>
</evidence>
<keyword evidence="5 10" id="KW-1133">Transmembrane helix</keyword>
<feature type="region of interest" description="Disordered" evidence="11">
    <location>
        <begin position="206"/>
        <end position="251"/>
    </location>
</feature>
<keyword evidence="13" id="KW-1185">Reference proteome</keyword>
<dbReference type="NCBIfam" id="TIGR00023">
    <property type="entry name" value="glycerol-3-phosphate 1-O-acyltransferase PlsY"/>
    <property type="match status" value="1"/>
</dbReference>
<comment type="subunit">
    <text evidence="10">Probably interacts with PlsX.</text>
</comment>